<accession>A0A9N9CG77</accession>
<dbReference type="AlphaFoldDB" id="A0A9N9CG77"/>
<evidence type="ECO:0000256" key="1">
    <source>
        <dbReference type="SAM" id="MobiDB-lite"/>
    </source>
</evidence>
<evidence type="ECO:0000313" key="3">
    <source>
        <dbReference type="Proteomes" id="UP000789570"/>
    </source>
</evidence>
<evidence type="ECO:0000313" key="2">
    <source>
        <dbReference type="EMBL" id="CAG8600429.1"/>
    </source>
</evidence>
<protein>
    <submittedName>
        <fullName evidence="2">17663_t:CDS:1</fullName>
    </submittedName>
</protein>
<dbReference type="EMBL" id="CAJVPQ010002527">
    <property type="protein sequence ID" value="CAG8600429.1"/>
    <property type="molecule type" value="Genomic_DNA"/>
</dbReference>
<comment type="caution">
    <text evidence="2">The sequence shown here is derived from an EMBL/GenBank/DDBJ whole genome shotgun (WGS) entry which is preliminary data.</text>
</comment>
<reference evidence="2" key="1">
    <citation type="submission" date="2021-06" db="EMBL/GenBank/DDBJ databases">
        <authorList>
            <person name="Kallberg Y."/>
            <person name="Tangrot J."/>
            <person name="Rosling A."/>
        </authorList>
    </citation>
    <scope>NUCLEOTIDE SEQUENCE</scope>
    <source>
        <strain evidence="2">UK204</strain>
    </source>
</reference>
<sequence>MSTSLNTITNKNKPELKGVHKIISNLQLKSTQEDSLNDFLVKLENHMTMVVEQIKTNEYTNDFKTSPYDSTPILVTLIRNKMKTNELDDEDSNDLIENEFAFDYSKSFTNKANQKILKAYLLFYMKEYESWDDNFKELIRQICNTYFETRRNILKALSEKSKAIKTNNQCGNRTLKMPCSISPDFPQWAIKLYNLNTILSNAVDPDSEDDSVFQDITNDLIINSQPEETFNYGLTDSNNTHDQSSSHPVKVLSEDAIINQKSAGLNKKQSNNIKKRWVPLKDAANNQESTEPVLKSTK</sequence>
<dbReference type="OrthoDB" id="2360498at2759"/>
<feature type="compositionally biased region" description="Polar residues" evidence="1">
    <location>
        <begin position="262"/>
        <end position="272"/>
    </location>
</feature>
<keyword evidence="3" id="KW-1185">Reference proteome</keyword>
<name>A0A9N9CG77_9GLOM</name>
<feature type="region of interest" description="Disordered" evidence="1">
    <location>
        <begin position="262"/>
        <end position="298"/>
    </location>
</feature>
<gene>
    <name evidence="2" type="ORF">FCALED_LOCUS8564</name>
</gene>
<dbReference type="Proteomes" id="UP000789570">
    <property type="component" value="Unassembled WGS sequence"/>
</dbReference>
<proteinExistence type="predicted"/>
<organism evidence="2 3">
    <name type="scientific">Funneliformis caledonium</name>
    <dbReference type="NCBI Taxonomy" id="1117310"/>
    <lineage>
        <taxon>Eukaryota</taxon>
        <taxon>Fungi</taxon>
        <taxon>Fungi incertae sedis</taxon>
        <taxon>Mucoromycota</taxon>
        <taxon>Glomeromycotina</taxon>
        <taxon>Glomeromycetes</taxon>
        <taxon>Glomerales</taxon>
        <taxon>Glomeraceae</taxon>
        <taxon>Funneliformis</taxon>
    </lineage>
</organism>